<proteinExistence type="predicted"/>
<dbReference type="SUPFAM" id="SSF53659">
    <property type="entry name" value="Isocitrate/Isopropylmalate dehydrogenase-like"/>
    <property type="match status" value="1"/>
</dbReference>
<sequence length="714" mass="76100">MSPDEIAASMTGQIRQVSTTRAEAFLPSPVVQNHAAFLHLFKDGTLLCAWFAGSLEGKSDISIHASILAPGAQVWGAPQKLSHDPDHSEQNPVIFAAPGGGLFLFHTSQPAGNQDQCRIRMAALSRNLADNRLTLGEARYLDELPRGCFVRGPVILRDDGAWLLPLFLCVPQPGMRWIGSHDLAAVAVSTNQGASWQIESVPDSLGSVHMSPVALPDGTRAAFYRRRQADAVHRSVSTDGGYHWSAPEPTDLPNNNSSIAATRIADGRVAVICNLASAADSAARRQSLYDELDAPDDRPDAQGGCQPVWGVPRAPLAVCLSADGGQTFPQRIIIEDGPGTCLSNNSTDGHNRELSYPWILEGPDGSLHIAYTYHRRAIKYVRLAPGWASQPNDENDMSEIIGITMGDPAGVGPEISVKALAEMSPEDRARTRIYGNRATLEAAKAAIGALVDLEGAVVDLPVEGAPLPWGKLSPVAGDAAFRFIEAAVRDAEGGRIGCIVTAPINKEALNLAGHHYDGHTGMLRALTSSKAAYMLLASERLKVIHVSTHVSLQDAIRRATTERVLATIRAGHAHLRRIGYDAPRIAVAGINPHCGENGLFGSEDDAQLAPAVAQARAEGIDVQGPISADTVFHRAYSGAFDLVVAQYHDQGHIPIKLVAFDTAVNVSVELPIDRTSVDHGTAFDIAGKGIADHSNMNSAIAYARKLVAGKRTMS</sequence>
<dbReference type="EC" id="1.1.1.262" evidence="5"/>
<evidence type="ECO:0000256" key="1">
    <source>
        <dbReference type="ARBA" id="ARBA00022723"/>
    </source>
</evidence>
<dbReference type="Gene3D" id="2.120.10.10">
    <property type="match status" value="1"/>
</dbReference>
<feature type="domain" description="Sialidase" evidence="4">
    <location>
        <begin position="44"/>
        <end position="369"/>
    </location>
</feature>
<dbReference type="EMBL" id="JAVQLW010000004">
    <property type="protein sequence ID" value="MDS9469779.1"/>
    <property type="molecule type" value="Genomic_DNA"/>
</dbReference>
<evidence type="ECO:0000313" key="6">
    <source>
        <dbReference type="Proteomes" id="UP001269144"/>
    </source>
</evidence>
<organism evidence="5 6">
    <name type="scientific">Paracoccus aurantius</name>
    <dbReference type="NCBI Taxonomy" id="3073814"/>
    <lineage>
        <taxon>Bacteria</taxon>
        <taxon>Pseudomonadati</taxon>
        <taxon>Pseudomonadota</taxon>
        <taxon>Alphaproteobacteria</taxon>
        <taxon>Rhodobacterales</taxon>
        <taxon>Paracoccaceae</taxon>
        <taxon>Paracoccus</taxon>
    </lineage>
</organism>
<dbReference type="InterPro" id="IPR011040">
    <property type="entry name" value="Sialidase"/>
</dbReference>
<keyword evidence="6" id="KW-1185">Reference proteome</keyword>
<evidence type="ECO:0000256" key="2">
    <source>
        <dbReference type="ARBA" id="ARBA00023002"/>
    </source>
</evidence>
<dbReference type="PANTHER" id="PTHR30004:SF6">
    <property type="entry name" value="D-THREONATE 4-PHOSPHATE DEHYDROGENASE"/>
    <property type="match status" value="1"/>
</dbReference>
<accession>A0ABU2HYW7</accession>
<dbReference type="SUPFAM" id="SSF50939">
    <property type="entry name" value="Sialidases"/>
    <property type="match status" value="1"/>
</dbReference>
<dbReference type="GO" id="GO:0050570">
    <property type="term" value="F:4-hydroxythreonine-4-phosphate dehydrogenase activity"/>
    <property type="evidence" value="ECO:0007669"/>
    <property type="project" value="UniProtKB-EC"/>
</dbReference>
<name>A0ABU2HYW7_9RHOB</name>
<dbReference type="Pfam" id="PF13088">
    <property type="entry name" value="BNR_2"/>
    <property type="match status" value="1"/>
</dbReference>
<dbReference type="Gene3D" id="3.40.718.10">
    <property type="entry name" value="Isopropylmalate Dehydrogenase"/>
    <property type="match status" value="1"/>
</dbReference>
<dbReference type="InterPro" id="IPR005255">
    <property type="entry name" value="PdxA_fam"/>
</dbReference>
<keyword evidence="3" id="KW-0520">NAD</keyword>
<dbReference type="PANTHER" id="PTHR30004">
    <property type="entry name" value="4-HYDROXYTHREONINE-4-PHOSPHATE DEHYDROGENASE"/>
    <property type="match status" value="1"/>
</dbReference>
<gene>
    <name evidence="5" type="primary">pdxA</name>
    <name evidence="5" type="ORF">RGQ15_19660</name>
</gene>
<comment type="caution">
    <text evidence="5">The sequence shown here is derived from an EMBL/GenBank/DDBJ whole genome shotgun (WGS) entry which is preliminary data.</text>
</comment>
<dbReference type="Pfam" id="PF04166">
    <property type="entry name" value="PdxA"/>
    <property type="match status" value="1"/>
</dbReference>
<dbReference type="RefSeq" id="WP_311162506.1">
    <property type="nucleotide sequence ID" value="NZ_JAVQLW010000004.1"/>
</dbReference>
<keyword evidence="1" id="KW-0479">Metal-binding</keyword>
<keyword evidence="2 5" id="KW-0560">Oxidoreductase</keyword>
<reference evidence="6" key="1">
    <citation type="submission" date="2023-07" db="EMBL/GenBank/DDBJ databases">
        <title>Paracoccus sp. MBLB3053 whole genome sequence.</title>
        <authorList>
            <person name="Hwang C.Y."/>
            <person name="Cho E.-S."/>
            <person name="Seo M.-J."/>
        </authorList>
    </citation>
    <scope>NUCLEOTIDE SEQUENCE [LARGE SCALE GENOMIC DNA]</scope>
    <source>
        <strain evidence="6">MBLB3053</strain>
    </source>
</reference>
<evidence type="ECO:0000256" key="3">
    <source>
        <dbReference type="ARBA" id="ARBA00023027"/>
    </source>
</evidence>
<dbReference type="Proteomes" id="UP001269144">
    <property type="component" value="Unassembled WGS sequence"/>
</dbReference>
<dbReference type="CDD" id="cd15482">
    <property type="entry name" value="Sialidase_non-viral"/>
    <property type="match status" value="1"/>
</dbReference>
<protein>
    <submittedName>
        <fullName evidence="5">4-hydroxythreonine-4-phosphate dehydrogenase PdxA</fullName>
        <ecNumber evidence="5">1.1.1.262</ecNumber>
    </submittedName>
</protein>
<dbReference type="NCBIfam" id="TIGR00557">
    <property type="entry name" value="pdxA"/>
    <property type="match status" value="1"/>
</dbReference>
<evidence type="ECO:0000313" key="5">
    <source>
        <dbReference type="EMBL" id="MDS9469779.1"/>
    </source>
</evidence>
<dbReference type="InterPro" id="IPR036278">
    <property type="entry name" value="Sialidase_sf"/>
</dbReference>
<evidence type="ECO:0000259" key="4">
    <source>
        <dbReference type="Pfam" id="PF13088"/>
    </source>
</evidence>